<evidence type="ECO:0000256" key="2">
    <source>
        <dbReference type="SAM" id="Phobius"/>
    </source>
</evidence>
<feature type="region of interest" description="Disordered" evidence="1">
    <location>
        <begin position="125"/>
        <end position="177"/>
    </location>
</feature>
<feature type="compositionally biased region" description="Basic and acidic residues" evidence="1">
    <location>
        <begin position="138"/>
        <end position="149"/>
    </location>
</feature>
<gene>
    <name evidence="3" type="ORF">COV31_02680</name>
</gene>
<evidence type="ECO:0000256" key="1">
    <source>
        <dbReference type="SAM" id="MobiDB-lite"/>
    </source>
</evidence>
<keyword evidence="2" id="KW-0472">Membrane</keyword>
<name>A0A2H0R5I1_9BACT</name>
<feature type="compositionally biased region" description="Pro residues" evidence="1">
    <location>
        <begin position="1"/>
        <end position="16"/>
    </location>
</feature>
<keyword evidence="2" id="KW-1133">Transmembrane helix</keyword>
<dbReference type="Proteomes" id="UP000230232">
    <property type="component" value="Unassembled WGS sequence"/>
</dbReference>
<protein>
    <submittedName>
        <fullName evidence="3">Uncharacterized protein</fullName>
    </submittedName>
</protein>
<comment type="caution">
    <text evidence="3">The sequence shown here is derived from an EMBL/GenBank/DDBJ whole genome shotgun (WGS) entry which is preliminary data.</text>
</comment>
<feature type="transmembrane region" description="Helical" evidence="2">
    <location>
        <begin position="42"/>
        <end position="61"/>
    </location>
</feature>
<dbReference type="EMBL" id="PCXO01000010">
    <property type="protein sequence ID" value="PIR41284.1"/>
    <property type="molecule type" value="Genomic_DNA"/>
</dbReference>
<keyword evidence="2" id="KW-0812">Transmembrane</keyword>
<evidence type="ECO:0000313" key="3">
    <source>
        <dbReference type="EMBL" id="PIR41284.1"/>
    </source>
</evidence>
<feature type="region of interest" description="Disordered" evidence="1">
    <location>
        <begin position="1"/>
        <end position="37"/>
    </location>
</feature>
<reference evidence="3 4" key="1">
    <citation type="submission" date="2017-09" db="EMBL/GenBank/DDBJ databases">
        <title>Depth-based differentiation of microbial function through sediment-hosted aquifers and enrichment of novel symbionts in the deep terrestrial subsurface.</title>
        <authorList>
            <person name="Probst A.J."/>
            <person name="Ladd B."/>
            <person name="Jarett J.K."/>
            <person name="Geller-Mcgrath D.E."/>
            <person name="Sieber C.M."/>
            <person name="Emerson J.B."/>
            <person name="Anantharaman K."/>
            <person name="Thomas B.C."/>
            <person name="Malmstrom R."/>
            <person name="Stieglmeier M."/>
            <person name="Klingl A."/>
            <person name="Woyke T."/>
            <person name="Ryan C.M."/>
            <person name="Banfield J.F."/>
        </authorList>
    </citation>
    <scope>NUCLEOTIDE SEQUENCE [LARGE SCALE GENOMIC DNA]</scope>
    <source>
        <strain evidence="3">CG10_big_fil_rev_8_21_14_0_10_46_23</strain>
    </source>
</reference>
<sequence length="177" mass="18279">MAPRTPRPTPATPTTPPAGGGVPVTPVTPTPPPGPPPSAGGWLPWAVAGLALLALLLCLFWPTNWWAPATPVVATSCVTQSCLQALVDQWATDSEVVAGSFLRARAALLAVCPDCKVAVPATPDPRAVARTRPTPRSDPPDHPASDPHLDLAPTLAEADPCHPQRADAGPPFGSKIR</sequence>
<feature type="compositionally biased region" description="Low complexity" evidence="1">
    <location>
        <begin position="125"/>
        <end position="134"/>
    </location>
</feature>
<feature type="compositionally biased region" description="Pro residues" evidence="1">
    <location>
        <begin position="26"/>
        <end position="37"/>
    </location>
</feature>
<accession>A0A2H0R5I1</accession>
<dbReference type="AlphaFoldDB" id="A0A2H0R5I1"/>
<evidence type="ECO:0000313" key="4">
    <source>
        <dbReference type="Proteomes" id="UP000230232"/>
    </source>
</evidence>
<organism evidence="3 4">
    <name type="scientific">Candidatus Yanofskybacteria bacterium CG10_big_fil_rev_8_21_14_0_10_46_23</name>
    <dbReference type="NCBI Taxonomy" id="1975098"/>
    <lineage>
        <taxon>Bacteria</taxon>
        <taxon>Candidatus Yanofskyibacteriota</taxon>
    </lineage>
</organism>
<proteinExistence type="predicted"/>